<dbReference type="AlphaFoldDB" id="A0A1I5PYA4"/>
<reference evidence="2" key="1">
    <citation type="submission" date="2016-10" db="EMBL/GenBank/DDBJ databases">
        <authorList>
            <person name="Varghese N."/>
            <person name="Submissions S."/>
        </authorList>
    </citation>
    <scope>NUCLEOTIDE SEQUENCE [LARGE SCALE GENOMIC DNA]</scope>
    <source>
        <strain evidence="2">DSM 44208</strain>
    </source>
</reference>
<dbReference type="RefSeq" id="WP_091110616.1">
    <property type="nucleotide sequence ID" value="NZ_FOWQ01000004.1"/>
</dbReference>
<organism evidence="1 2">
    <name type="scientific">Geodermatophilus dictyosporus</name>
    <dbReference type="NCBI Taxonomy" id="1523247"/>
    <lineage>
        <taxon>Bacteria</taxon>
        <taxon>Bacillati</taxon>
        <taxon>Actinomycetota</taxon>
        <taxon>Actinomycetes</taxon>
        <taxon>Geodermatophilales</taxon>
        <taxon>Geodermatophilaceae</taxon>
        <taxon>Geodermatophilus</taxon>
    </lineage>
</organism>
<proteinExistence type="predicted"/>
<dbReference type="EMBL" id="FOWQ01000004">
    <property type="protein sequence ID" value="SFP38907.1"/>
    <property type="molecule type" value="Genomic_DNA"/>
</dbReference>
<evidence type="ECO:0000313" key="2">
    <source>
        <dbReference type="Proteomes" id="UP000198857"/>
    </source>
</evidence>
<name>A0A1I5PYA4_9ACTN</name>
<evidence type="ECO:0000313" key="1">
    <source>
        <dbReference type="EMBL" id="SFP38907.1"/>
    </source>
</evidence>
<accession>A0A1I5PYA4</accession>
<dbReference type="Proteomes" id="UP000198857">
    <property type="component" value="Unassembled WGS sequence"/>
</dbReference>
<keyword evidence="2" id="KW-1185">Reference proteome</keyword>
<protein>
    <recommendedName>
        <fullName evidence="3">Asp23 family, cell envelope-related function</fullName>
    </recommendedName>
</protein>
<evidence type="ECO:0008006" key="3">
    <source>
        <dbReference type="Google" id="ProtNLM"/>
    </source>
</evidence>
<dbReference type="STRING" id="1523247.SAMN05660464_3036"/>
<gene>
    <name evidence="1" type="ORF">SAMN05660464_3036</name>
</gene>
<sequence>MTSPGTVVDGVLVDGIDVDLLAAAVAACPAVARLTAGPAGAGVYLPGRRVAGLAVRPQPGGGPARVAVHVVARAGVPVQEVAGQVRTAVAPVAPGSPVDVAVEDVEDVEDVQA</sequence>